<evidence type="ECO:0000256" key="1">
    <source>
        <dbReference type="SAM" id="MobiDB-lite"/>
    </source>
</evidence>
<protein>
    <submittedName>
        <fullName evidence="2">Uncharacterized protein</fullName>
    </submittedName>
</protein>
<dbReference type="AlphaFoldDB" id="A0A919WK14"/>
<accession>A0A919WK14</accession>
<sequence>MTKSKARKYRDKIAREGQRNPEWNRSPFAFADMRTRKTKTKKDHLYKTKHKNQSFTDKNDGSFLLLALIKNVWFISCESKKSTPT</sequence>
<comment type="caution">
    <text evidence="2">The sequence shown here is derived from an EMBL/GenBank/DDBJ whole genome shotgun (WGS) entry which is preliminary data.</text>
</comment>
<dbReference type="EMBL" id="BORC01000006">
    <property type="protein sequence ID" value="GIN63476.1"/>
    <property type="molecule type" value="Genomic_DNA"/>
</dbReference>
<evidence type="ECO:0000313" key="2">
    <source>
        <dbReference type="EMBL" id="GIN63476.1"/>
    </source>
</evidence>
<gene>
    <name evidence="2" type="ORF">J27TS8_34690</name>
</gene>
<name>A0A919WK14_9BACI</name>
<reference evidence="2" key="1">
    <citation type="submission" date="2021-03" db="EMBL/GenBank/DDBJ databases">
        <title>Antimicrobial resistance genes in bacteria isolated from Japanese honey, and their potential for conferring macrolide and lincosamide resistance in the American foulbrood pathogen Paenibacillus larvae.</title>
        <authorList>
            <person name="Okamoto M."/>
            <person name="Kumagai M."/>
            <person name="Kanamori H."/>
            <person name="Takamatsu D."/>
        </authorList>
    </citation>
    <scope>NUCLEOTIDE SEQUENCE</scope>
    <source>
        <strain evidence="2">J27TS8</strain>
    </source>
</reference>
<keyword evidence="3" id="KW-1185">Reference proteome</keyword>
<evidence type="ECO:0000313" key="3">
    <source>
        <dbReference type="Proteomes" id="UP000682111"/>
    </source>
</evidence>
<dbReference type="RefSeq" id="WP_212934186.1">
    <property type="nucleotide sequence ID" value="NZ_BORC01000006.1"/>
</dbReference>
<proteinExistence type="predicted"/>
<dbReference type="Proteomes" id="UP000682111">
    <property type="component" value="Unassembled WGS sequence"/>
</dbReference>
<feature type="region of interest" description="Disordered" evidence="1">
    <location>
        <begin position="1"/>
        <end position="25"/>
    </location>
</feature>
<feature type="compositionally biased region" description="Basic residues" evidence="1">
    <location>
        <begin position="1"/>
        <end position="10"/>
    </location>
</feature>
<organism evidence="2 3">
    <name type="scientific">Robertmurraya siralis</name>
    <dbReference type="NCBI Taxonomy" id="77777"/>
    <lineage>
        <taxon>Bacteria</taxon>
        <taxon>Bacillati</taxon>
        <taxon>Bacillota</taxon>
        <taxon>Bacilli</taxon>
        <taxon>Bacillales</taxon>
        <taxon>Bacillaceae</taxon>
        <taxon>Robertmurraya</taxon>
    </lineage>
</organism>